<proteinExistence type="predicted"/>
<reference evidence="3" key="1">
    <citation type="submission" date="2022-11" db="UniProtKB">
        <authorList>
            <consortium name="WormBaseParasite"/>
        </authorList>
    </citation>
    <scope>IDENTIFICATION</scope>
</reference>
<evidence type="ECO:0000313" key="2">
    <source>
        <dbReference type="Proteomes" id="UP000887561"/>
    </source>
</evidence>
<keyword evidence="1" id="KW-0175">Coiled coil</keyword>
<keyword evidence="2" id="KW-1185">Reference proteome</keyword>
<sequence>MTDSTTSTSENSFNGDSADLQLNLNNYRKRKRSLIDEMDQTNLQMQLIKDKCDLKILYFMLPVGVTLRLQRIRVKHRMLSVKRFSRFLKGKTLDTQRSTQTSL</sequence>
<dbReference type="WBParaSite" id="scaffold5918_cov219.g10185">
    <property type="protein sequence ID" value="scaffold5918_cov219.g10185"/>
    <property type="gene ID" value="scaffold5918_cov219.g10185"/>
</dbReference>
<accession>A0A915MWS1</accession>
<evidence type="ECO:0000256" key="1">
    <source>
        <dbReference type="SAM" id="Coils"/>
    </source>
</evidence>
<evidence type="ECO:0000313" key="3">
    <source>
        <dbReference type="WBParaSite" id="scaffold5918_cov219.g10185"/>
    </source>
</evidence>
<dbReference type="AlphaFoldDB" id="A0A915MWS1"/>
<feature type="coiled-coil region" evidence="1">
    <location>
        <begin position="17"/>
        <end position="51"/>
    </location>
</feature>
<protein>
    <submittedName>
        <fullName evidence="3">Uncharacterized protein</fullName>
    </submittedName>
</protein>
<name>A0A915MWS1_MELJA</name>
<organism evidence="2 3">
    <name type="scientific">Meloidogyne javanica</name>
    <name type="common">Root-knot nematode worm</name>
    <dbReference type="NCBI Taxonomy" id="6303"/>
    <lineage>
        <taxon>Eukaryota</taxon>
        <taxon>Metazoa</taxon>
        <taxon>Ecdysozoa</taxon>
        <taxon>Nematoda</taxon>
        <taxon>Chromadorea</taxon>
        <taxon>Rhabditida</taxon>
        <taxon>Tylenchina</taxon>
        <taxon>Tylenchomorpha</taxon>
        <taxon>Tylenchoidea</taxon>
        <taxon>Meloidogynidae</taxon>
        <taxon>Meloidogyninae</taxon>
        <taxon>Meloidogyne</taxon>
        <taxon>Meloidogyne incognita group</taxon>
    </lineage>
</organism>
<dbReference type="Proteomes" id="UP000887561">
    <property type="component" value="Unplaced"/>
</dbReference>